<keyword evidence="3 6" id="KW-0732">Signal</keyword>
<dbReference type="PANTHER" id="PTHR48060">
    <property type="entry name" value="DNA DAMAGE-REPAIR/TOLERATION PROTEIN DRT100"/>
    <property type="match status" value="1"/>
</dbReference>
<evidence type="ECO:0000256" key="4">
    <source>
        <dbReference type="ARBA" id="ARBA00022737"/>
    </source>
</evidence>
<name>B2ZCQ4_9CARY</name>
<feature type="chain" id="PRO_5002786252" evidence="6">
    <location>
        <begin position="30"/>
        <end position="339"/>
    </location>
</feature>
<reference evidence="8" key="1">
    <citation type="submission" date="2008-04" db="EMBL/GenBank/DDBJ databases">
        <title>Cloning and Sequence Analysis of cDNA of polygalacturonase inhibiting protein Gene from Polygonum sibiricum Laxm.</title>
        <authorList>
            <person name="Liu G."/>
            <person name="Yang C."/>
        </authorList>
    </citation>
    <scope>NUCLEOTIDE SEQUENCE</scope>
</reference>
<dbReference type="InterPro" id="IPR013210">
    <property type="entry name" value="LRR_N_plant-typ"/>
</dbReference>
<evidence type="ECO:0000256" key="3">
    <source>
        <dbReference type="ARBA" id="ARBA00022729"/>
    </source>
</evidence>
<proteinExistence type="evidence at transcript level"/>
<evidence type="ECO:0000313" key="8">
    <source>
        <dbReference type="EMBL" id="ACD01043.1"/>
    </source>
</evidence>
<dbReference type="Pfam" id="PF00560">
    <property type="entry name" value="LRR_1"/>
    <property type="match status" value="1"/>
</dbReference>
<dbReference type="AlphaFoldDB" id="B2ZCQ4"/>
<dbReference type="GO" id="GO:0016020">
    <property type="term" value="C:membrane"/>
    <property type="evidence" value="ECO:0007669"/>
    <property type="project" value="UniProtKB-SubCell"/>
</dbReference>
<comment type="subcellular location">
    <subcellularLocation>
        <location evidence="1">Membrane</location>
    </subcellularLocation>
</comment>
<organism evidence="8">
    <name type="scientific">Knorringia sibirica</name>
    <dbReference type="NCBI Taxonomy" id="328376"/>
    <lineage>
        <taxon>Eukaryota</taxon>
        <taxon>Viridiplantae</taxon>
        <taxon>Streptophyta</taxon>
        <taxon>Embryophyta</taxon>
        <taxon>Tracheophyta</taxon>
        <taxon>Spermatophyta</taxon>
        <taxon>Magnoliopsida</taxon>
        <taxon>eudicotyledons</taxon>
        <taxon>Gunneridae</taxon>
        <taxon>Pentapetalae</taxon>
        <taxon>Caryophyllales</taxon>
        <taxon>Polygonaceae</taxon>
        <taxon>Polygonoideae</taxon>
        <taxon>Polygoneae</taxon>
        <taxon>Knorringia</taxon>
    </lineage>
</organism>
<dbReference type="SUPFAM" id="SSF52058">
    <property type="entry name" value="L domain-like"/>
    <property type="match status" value="1"/>
</dbReference>
<dbReference type="Pfam" id="PF08263">
    <property type="entry name" value="LRRNT_2"/>
    <property type="match status" value="1"/>
</dbReference>
<dbReference type="EMBL" id="EU642459">
    <property type="protein sequence ID" value="ACD01043.1"/>
    <property type="molecule type" value="mRNA"/>
</dbReference>
<evidence type="ECO:0000259" key="7">
    <source>
        <dbReference type="Pfam" id="PF08263"/>
    </source>
</evidence>
<sequence>MGNPQHHFILYSSAPFLLLLLTAPVSTSANERCHPDDKKVLLGIQKYYKNAYIFSSWSASTDCCTDWYMVGCDETTNRIKYLTVQKDGLSGVIAPAVGDLPYLTSLDFHKLPNITGPIPASIAKLSRLESLTLDYNSLTGPIPEYLHTLKKLNYINLSFNKLSGSTPASLPLTPSLDYLRLDHNMLTGSIPDTIGSIKNGEIYGLYLSYNQLTGTIPNALGKLNITVLYLSKNKLTGDASFLFGKNKPANQMDLSRNQLSFDFSKVEIPSEINWLLLDHNQIYGSLPASLTKLTNMNNFNVSYNRLCGKIPNGGRLGEFNKYSFIHNKCLCGSPLDACK</sequence>
<dbReference type="InterPro" id="IPR053211">
    <property type="entry name" value="DNA_repair-toleration"/>
</dbReference>
<evidence type="ECO:0000256" key="6">
    <source>
        <dbReference type="SAM" id="SignalP"/>
    </source>
</evidence>
<keyword evidence="4" id="KW-0677">Repeat</keyword>
<dbReference type="FunFam" id="3.80.10.10:FF:000400">
    <property type="entry name" value="Nuclear pore complex protein NUP107"/>
    <property type="match status" value="1"/>
</dbReference>
<evidence type="ECO:0000256" key="5">
    <source>
        <dbReference type="ARBA" id="ARBA00023136"/>
    </source>
</evidence>
<feature type="domain" description="Leucine-rich repeat-containing N-terminal plant-type" evidence="7">
    <location>
        <begin position="34"/>
        <end position="73"/>
    </location>
</feature>
<feature type="signal peptide" evidence="6">
    <location>
        <begin position="1"/>
        <end position="29"/>
    </location>
</feature>
<dbReference type="InterPro" id="IPR001611">
    <property type="entry name" value="Leu-rich_rpt"/>
</dbReference>
<evidence type="ECO:0000256" key="2">
    <source>
        <dbReference type="ARBA" id="ARBA00022614"/>
    </source>
</evidence>
<dbReference type="Gene3D" id="3.80.10.10">
    <property type="entry name" value="Ribonuclease Inhibitor"/>
    <property type="match status" value="1"/>
</dbReference>
<dbReference type="PANTHER" id="PTHR48060:SF21">
    <property type="entry name" value="L DOMAIN-LIKE PROTEIN"/>
    <property type="match status" value="1"/>
</dbReference>
<dbReference type="Pfam" id="PF13855">
    <property type="entry name" value="LRR_8"/>
    <property type="match status" value="1"/>
</dbReference>
<dbReference type="InterPro" id="IPR032675">
    <property type="entry name" value="LRR_dom_sf"/>
</dbReference>
<keyword evidence="2" id="KW-0433">Leucine-rich repeat</keyword>
<accession>B2ZCQ4</accession>
<protein>
    <submittedName>
        <fullName evidence="8">Polygalacturonase-inhibiting protein</fullName>
    </submittedName>
</protein>
<keyword evidence="5" id="KW-0472">Membrane</keyword>
<evidence type="ECO:0000256" key="1">
    <source>
        <dbReference type="ARBA" id="ARBA00004370"/>
    </source>
</evidence>